<sequence>MKKNIVGKLTVTLTCATILFTLTACGKKADKADDTSDKGVTTVTVATGNASLPFAYLNEDNQYDGLDVKLMEAVDKALPEYKFKFIGGDFPTTLSNLESGKAMIASFQFEVNDERKQKFTYGTVPYTDWDTFIVTNGDKGKALDSFDELKGKKVYVTTGTNQAAMAENYLKAHKDAFTLVYGEYTNEQIVEAIKSGAVDATLAPKYSNDLYVKNYGVNFVIGKTPVNKSKAYILFNKKADEKLQKAVNDEMAKLKEDGTILKLSKKYLGGDYVPKG</sequence>
<gene>
    <name evidence="4" type="ORF">RU87_GL001719</name>
</gene>
<evidence type="ECO:0000259" key="3">
    <source>
        <dbReference type="SMART" id="SM00062"/>
    </source>
</evidence>
<dbReference type="Pfam" id="PF00497">
    <property type="entry name" value="SBP_bac_3"/>
    <property type="match status" value="1"/>
</dbReference>
<protein>
    <submittedName>
        <fullName evidence="4">Amino acid ABC transporter</fullName>
    </submittedName>
</protein>
<dbReference type="Proteomes" id="UP000242246">
    <property type="component" value="Unassembled WGS sequence"/>
</dbReference>
<organism evidence="4 5">
    <name type="scientific">Pseudolactococcus plantarum</name>
    <dbReference type="NCBI Taxonomy" id="1365"/>
    <lineage>
        <taxon>Bacteria</taxon>
        <taxon>Bacillati</taxon>
        <taxon>Bacillota</taxon>
        <taxon>Bacilli</taxon>
        <taxon>Lactobacillales</taxon>
        <taxon>Streptococcaceae</taxon>
        <taxon>Pseudolactococcus</taxon>
    </lineage>
</organism>
<dbReference type="PANTHER" id="PTHR35936">
    <property type="entry name" value="MEMBRANE-BOUND LYTIC MUREIN TRANSGLYCOSYLASE F"/>
    <property type="match status" value="1"/>
</dbReference>
<keyword evidence="1 2" id="KW-0732">Signal</keyword>
<evidence type="ECO:0000256" key="2">
    <source>
        <dbReference type="SAM" id="SignalP"/>
    </source>
</evidence>
<dbReference type="SMART" id="SM00062">
    <property type="entry name" value="PBPb"/>
    <property type="match status" value="1"/>
</dbReference>
<feature type="chain" id="PRO_5038697700" evidence="2">
    <location>
        <begin position="25"/>
        <end position="276"/>
    </location>
</feature>
<dbReference type="OrthoDB" id="8613538at2"/>
<dbReference type="SUPFAM" id="SSF53850">
    <property type="entry name" value="Periplasmic binding protein-like II"/>
    <property type="match status" value="1"/>
</dbReference>
<evidence type="ECO:0000313" key="4">
    <source>
        <dbReference type="EMBL" id="PCS06510.1"/>
    </source>
</evidence>
<proteinExistence type="predicted"/>
<keyword evidence="5" id="KW-1185">Reference proteome</keyword>
<feature type="domain" description="Solute-binding protein family 3/N-terminal" evidence="3">
    <location>
        <begin position="42"/>
        <end position="271"/>
    </location>
</feature>
<evidence type="ECO:0000313" key="5">
    <source>
        <dbReference type="Proteomes" id="UP000242246"/>
    </source>
</evidence>
<dbReference type="AlphaFoldDB" id="A0A2A5RZ96"/>
<dbReference type="Gene3D" id="3.40.190.10">
    <property type="entry name" value="Periplasmic binding protein-like II"/>
    <property type="match status" value="2"/>
</dbReference>
<comment type="caution">
    <text evidence="4">The sequence shown here is derived from an EMBL/GenBank/DDBJ whole genome shotgun (WGS) entry which is preliminary data.</text>
</comment>
<feature type="signal peptide" evidence="2">
    <location>
        <begin position="1"/>
        <end position="24"/>
    </location>
</feature>
<reference evidence="4 5" key="1">
    <citation type="submission" date="2014-12" db="EMBL/GenBank/DDBJ databases">
        <title>Draft genome sequences of 10 type strains of Lactococcus.</title>
        <authorList>
            <person name="Sun Z."/>
            <person name="Zhong Z."/>
            <person name="Liu W."/>
            <person name="Zhang W."/>
            <person name="Zhang H."/>
        </authorList>
    </citation>
    <scope>NUCLEOTIDE SEQUENCE [LARGE SCALE GENOMIC DNA]</scope>
    <source>
        <strain evidence="4 5">DSM 20686</strain>
    </source>
</reference>
<dbReference type="PANTHER" id="PTHR35936:SF18">
    <property type="entry name" value="L-CYSTINE-BINDING PROTEIN TCYJ"/>
    <property type="match status" value="1"/>
</dbReference>
<name>A0A2A5RZ96_9LACT</name>
<dbReference type="STRING" id="1348632.GCA_001591745_01149"/>
<evidence type="ECO:0000256" key="1">
    <source>
        <dbReference type="ARBA" id="ARBA00022729"/>
    </source>
</evidence>
<dbReference type="PROSITE" id="PS51257">
    <property type="entry name" value="PROKAR_LIPOPROTEIN"/>
    <property type="match status" value="1"/>
</dbReference>
<accession>A0A2A5RZ96</accession>
<dbReference type="InterPro" id="IPR001638">
    <property type="entry name" value="Solute-binding_3/MltF_N"/>
</dbReference>
<dbReference type="EMBL" id="JXJX01000008">
    <property type="protein sequence ID" value="PCS06510.1"/>
    <property type="molecule type" value="Genomic_DNA"/>
</dbReference>